<feature type="compositionally biased region" description="Pro residues" evidence="2">
    <location>
        <begin position="48"/>
        <end position="72"/>
    </location>
</feature>
<feature type="coiled-coil region" evidence="1">
    <location>
        <begin position="260"/>
        <end position="292"/>
    </location>
</feature>
<feature type="compositionally biased region" description="Basic and acidic residues" evidence="2">
    <location>
        <begin position="615"/>
        <end position="635"/>
    </location>
</feature>
<feature type="compositionally biased region" description="Basic residues" evidence="2">
    <location>
        <begin position="605"/>
        <end position="614"/>
    </location>
</feature>
<protein>
    <recommendedName>
        <fullName evidence="5">Arginine/serine-rich protein PNISR</fullName>
    </recommendedName>
</protein>
<evidence type="ECO:0000256" key="1">
    <source>
        <dbReference type="SAM" id="Coils"/>
    </source>
</evidence>
<keyword evidence="1" id="KW-0175">Coiled coil</keyword>
<feature type="region of interest" description="Disordered" evidence="2">
    <location>
        <begin position="295"/>
        <end position="349"/>
    </location>
</feature>
<feature type="compositionally biased region" description="Basic and acidic residues" evidence="2">
    <location>
        <begin position="457"/>
        <end position="502"/>
    </location>
</feature>
<feature type="compositionally biased region" description="Polar residues" evidence="2">
    <location>
        <begin position="503"/>
        <end position="513"/>
    </location>
</feature>
<organism evidence="3 4">
    <name type="scientific">Larinioides sclopetarius</name>
    <dbReference type="NCBI Taxonomy" id="280406"/>
    <lineage>
        <taxon>Eukaryota</taxon>
        <taxon>Metazoa</taxon>
        <taxon>Ecdysozoa</taxon>
        <taxon>Arthropoda</taxon>
        <taxon>Chelicerata</taxon>
        <taxon>Arachnida</taxon>
        <taxon>Araneae</taxon>
        <taxon>Araneomorphae</taxon>
        <taxon>Entelegynae</taxon>
        <taxon>Araneoidea</taxon>
        <taxon>Araneidae</taxon>
        <taxon>Larinioides</taxon>
    </lineage>
</organism>
<evidence type="ECO:0000313" key="4">
    <source>
        <dbReference type="Proteomes" id="UP001497382"/>
    </source>
</evidence>
<feature type="compositionally biased region" description="Basic and acidic residues" evidence="2">
    <location>
        <begin position="589"/>
        <end position="604"/>
    </location>
</feature>
<feature type="compositionally biased region" description="Basic residues" evidence="2">
    <location>
        <begin position="636"/>
        <end position="645"/>
    </location>
</feature>
<dbReference type="EMBL" id="CAXIEN010000126">
    <property type="protein sequence ID" value="CAL1279887.1"/>
    <property type="molecule type" value="Genomic_DNA"/>
</dbReference>
<dbReference type="PANTHER" id="PTHR31518">
    <property type="entry name" value="ARGININE/SERINE-RICH PROTEIN PNISR"/>
    <property type="match status" value="1"/>
</dbReference>
<name>A0AAV2A864_9ARAC</name>
<evidence type="ECO:0008006" key="5">
    <source>
        <dbReference type="Google" id="ProtNLM"/>
    </source>
</evidence>
<comment type="caution">
    <text evidence="3">The sequence shown here is derived from an EMBL/GenBank/DDBJ whole genome shotgun (WGS) entry which is preliminary data.</text>
</comment>
<accession>A0AAV2A864</accession>
<reference evidence="3 4" key="1">
    <citation type="submission" date="2024-04" db="EMBL/GenBank/DDBJ databases">
        <authorList>
            <person name="Rising A."/>
            <person name="Reimegard J."/>
            <person name="Sonavane S."/>
            <person name="Akerstrom W."/>
            <person name="Nylinder S."/>
            <person name="Hedman E."/>
            <person name="Kallberg Y."/>
        </authorList>
    </citation>
    <scope>NUCLEOTIDE SEQUENCE [LARGE SCALE GENOMIC DNA]</scope>
</reference>
<feature type="compositionally biased region" description="Basic and acidic residues" evidence="2">
    <location>
        <begin position="664"/>
        <end position="684"/>
    </location>
</feature>
<evidence type="ECO:0000313" key="3">
    <source>
        <dbReference type="EMBL" id="CAL1279887.1"/>
    </source>
</evidence>
<feature type="region of interest" description="Disordered" evidence="2">
    <location>
        <begin position="36"/>
        <end position="72"/>
    </location>
</feature>
<feature type="compositionally biased region" description="Low complexity" evidence="2">
    <location>
        <begin position="566"/>
        <end position="575"/>
    </location>
</feature>
<keyword evidence="4" id="KW-1185">Reference proteome</keyword>
<feature type="compositionally biased region" description="Basic and acidic residues" evidence="2">
    <location>
        <begin position="339"/>
        <end position="349"/>
    </location>
</feature>
<dbReference type="Pfam" id="PF15996">
    <property type="entry name" value="PNISR"/>
    <property type="match status" value="1"/>
</dbReference>
<dbReference type="Proteomes" id="UP001497382">
    <property type="component" value="Unassembled WGS sequence"/>
</dbReference>
<dbReference type="InterPro" id="IPR031937">
    <property type="entry name" value="PNISR"/>
</dbReference>
<gene>
    <name evidence="3" type="ORF">LARSCL_LOCUS10653</name>
</gene>
<feature type="region of interest" description="Disordered" evidence="2">
    <location>
        <begin position="410"/>
        <end position="429"/>
    </location>
</feature>
<feature type="compositionally biased region" description="Basic and acidic residues" evidence="2">
    <location>
        <begin position="698"/>
        <end position="730"/>
    </location>
</feature>
<feature type="region of interest" description="Disordered" evidence="2">
    <location>
        <begin position="457"/>
        <end position="767"/>
    </location>
</feature>
<evidence type="ECO:0000256" key="2">
    <source>
        <dbReference type="SAM" id="MobiDB-lite"/>
    </source>
</evidence>
<proteinExistence type="predicted"/>
<feature type="compositionally biased region" description="Acidic residues" evidence="2">
    <location>
        <begin position="415"/>
        <end position="429"/>
    </location>
</feature>
<sequence length="767" mass="87589">MWGSQGWNQWALQPAMFNDVPHEQIDWAELAKQWIQMQQTQPSDSVPLGPPPLPPHPPQVMPPVSLPPPPPPPGHVSLMSEEFPENNIVPPLLKTPVPPPVMPEPYRAESAFENEPVPFVPKTTDNSSYWNKPQWEASVPNDVEDRLWAPPPVEPVAPILPGKETFDYGHVHDNPPLAMQSIDYNHMSDFSYNQIYPTPAPAPEAPYDQYWSQVNATPTISPIFLKKERTTTNLPVEEEATQIDAAKRKQLPAWIRDGLEKMEQERLKRLEKERAAKENAEKMAKMDLLKNNLDFKDGSSVTPVSTKSKFDSDSEVDDSEPIEVKRTSPVLKRTPSPSEDMRTEEERKEELMLKVRRTLTEILLSVTNSEMVDIAQEVFRKAISKAPARQLATATSLSSVASGLRGLASYGTESEASDQDEEDASDSEEELYRKIKEKKRLFAQKEKKIIAELERKEYEEKSEAEREKMNNDKNIEKKLSKDVHTPEKLEDPSDNNVGDKIDNSITHSQTAELNLQVEPSVLFVKTEEIQENNKPNKMKIETLRPVAENSKSGKKEESDSSDSEESSSSGTTSDSGGKHKKKSHKEAKKSKSESKKSSRKDKSSSKHSSRHGRSRSRDSESSEKHRRERSRDRKNSSSKKKKKYKRSDSSGSSSSSSHRRKRSSRYESGRSHRERRSRSYDDRDRRRKRSISPSKVHGKSDSRSSRSHRYSDDKYERKYKGEKKYYDHRHSPSPSGHSSRLPRKYRSRSLSSESQSPGKKLKKYRNR</sequence>
<feature type="compositionally biased region" description="Basic residues" evidence="2">
    <location>
        <begin position="578"/>
        <end position="588"/>
    </location>
</feature>
<dbReference type="AlphaFoldDB" id="A0AAV2A864"/>